<name>A0ABR2VLT4_9FUNG</name>
<keyword evidence="2" id="KW-1185">Reference proteome</keyword>
<reference evidence="1 2" key="1">
    <citation type="submission" date="2023-04" db="EMBL/GenBank/DDBJ databases">
        <title>Genome of Basidiobolus ranarum AG-B5.</title>
        <authorList>
            <person name="Stajich J.E."/>
            <person name="Carter-House D."/>
            <person name="Gryganskyi A."/>
        </authorList>
    </citation>
    <scope>NUCLEOTIDE SEQUENCE [LARGE SCALE GENOMIC DNA]</scope>
    <source>
        <strain evidence="1 2">AG-B5</strain>
    </source>
</reference>
<sequence>MPRISKNITTDARISVSSHYLKRSGACELLLGKYDFNTPGLCFKGTVITTNNGPDGNIICEVRLDDLPDHIFKLFGNSLKYEGPRTSPAHVPEPLESLSD</sequence>
<evidence type="ECO:0000313" key="2">
    <source>
        <dbReference type="Proteomes" id="UP001479436"/>
    </source>
</evidence>
<comment type="caution">
    <text evidence="1">The sequence shown here is derived from an EMBL/GenBank/DDBJ whole genome shotgun (WGS) entry which is preliminary data.</text>
</comment>
<gene>
    <name evidence="1" type="ORF">K7432_016305</name>
</gene>
<dbReference type="Proteomes" id="UP001479436">
    <property type="component" value="Unassembled WGS sequence"/>
</dbReference>
<dbReference type="EMBL" id="JASJQH010009485">
    <property type="protein sequence ID" value="KAK9679364.1"/>
    <property type="molecule type" value="Genomic_DNA"/>
</dbReference>
<protein>
    <submittedName>
        <fullName evidence="1">Uncharacterized protein</fullName>
    </submittedName>
</protein>
<accession>A0ABR2VLT4</accession>
<proteinExistence type="predicted"/>
<evidence type="ECO:0000313" key="1">
    <source>
        <dbReference type="EMBL" id="KAK9679364.1"/>
    </source>
</evidence>
<organism evidence="1 2">
    <name type="scientific">Basidiobolus ranarum</name>
    <dbReference type="NCBI Taxonomy" id="34480"/>
    <lineage>
        <taxon>Eukaryota</taxon>
        <taxon>Fungi</taxon>
        <taxon>Fungi incertae sedis</taxon>
        <taxon>Zoopagomycota</taxon>
        <taxon>Entomophthoromycotina</taxon>
        <taxon>Basidiobolomycetes</taxon>
        <taxon>Basidiobolales</taxon>
        <taxon>Basidiobolaceae</taxon>
        <taxon>Basidiobolus</taxon>
    </lineage>
</organism>